<gene>
    <name evidence="2" type="ORF">L195_g049183</name>
</gene>
<proteinExistence type="predicted"/>
<organism evidence="2 3">
    <name type="scientific">Trifolium pratense</name>
    <name type="common">Red clover</name>
    <dbReference type="NCBI Taxonomy" id="57577"/>
    <lineage>
        <taxon>Eukaryota</taxon>
        <taxon>Viridiplantae</taxon>
        <taxon>Streptophyta</taxon>
        <taxon>Embryophyta</taxon>
        <taxon>Tracheophyta</taxon>
        <taxon>Spermatophyta</taxon>
        <taxon>Magnoliopsida</taxon>
        <taxon>eudicotyledons</taxon>
        <taxon>Gunneridae</taxon>
        <taxon>Pentapetalae</taxon>
        <taxon>rosids</taxon>
        <taxon>fabids</taxon>
        <taxon>Fabales</taxon>
        <taxon>Fabaceae</taxon>
        <taxon>Papilionoideae</taxon>
        <taxon>50 kb inversion clade</taxon>
        <taxon>NPAAA clade</taxon>
        <taxon>Hologalegina</taxon>
        <taxon>IRL clade</taxon>
        <taxon>Trifolieae</taxon>
        <taxon>Trifolium</taxon>
    </lineage>
</organism>
<evidence type="ECO:0000313" key="3">
    <source>
        <dbReference type="Proteomes" id="UP000236291"/>
    </source>
</evidence>
<evidence type="ECO:0000256" key="1">
    <source>
        <dbReference type="SAM" id="MobiDB-lite"/>
    </source>
</evidence>
<feature type="region of interest" description="Disordered" evidence="1">
    <location>
        <begin position="36"/>
        <end position="56"/>
    </location>
</feature>
<accession>A0A2K3JNE0</accession>
<feature type="compositionally biased region" description="Polar residues" evidence="1">
    <location>
        <begin position="42"/>
        <end position="54"/>
    </location>
</feature>
<protein>
    <submittedName>
        <fullName evidence="2">Uncharacterized protein</fullName>
    </submittedName>
</protein>
<reference evidence="2 3" key="2">
    <citation type="journal article" date="2017" name="Front. Plant Sci.">
        <title>Gene Classification and Mining of Molecular Markers Useful in Red Clover (Trifolium pratense) Breeding.</title>
        <authorList>
            <person name="Istvanek J."/>
            <person name="Dluhosova J."/>
            <person name="Dluhos P."/>
            <person name="Patkova L."/>
            <person name="Nedelnik J."/>
            <person name="Repkova J."/>
        </authorList>
    </citation>
    <scope>NUCLEOTIDE SEQUENCE [LARGE SCALE GENOMIC DNA]</scope>
    <source>
        <strain evidence="3">cv. Tatra</strain>
        <tissue evidence="2">Young leaves</tissue>
    </source>
</reference>
<name>A0A2K3JNE0_TRIPR</name>
<evidence type="ECO:0000313" key="2">
    <source>
        <dbReference type="EMBL" id="PNX55554.1"/>
    </source>
</evidence>
<sequence length="103" mass="11691">MSYRGSTDQSQPSKFARYGLTATTIYSSTPRDLKKSFKQRFKGSSSKGHNSSTPRDLRLLEMGERSQARIDSLGHLLSGLCYRATRHLYLRTMPNSARRETVC</sequence>
<comment type="caution">
    <text evidence="2">The sequence shown here is derived from an EMBL/GenBank/DDBJ whole genome shotgun (WGS) entry which is preliminary data.</text>
</comment>
<dbReference type="AlphaFoldDB" id="A0A2K3JNE0"/>
<reference evidence="2 3" key="1">
    <citation type="journal article" date="2014" name="Am. J. Bot.">
        <title>Genome assembly and annotation for red clover (Trifolium pratense; Fabaceae).</title>
        <authorList>
            <person name="Istvanek J."/>
            <person name="Jaros M."/>
            <person name="Krenek A."/>
            <person name="Repkova J."/>
        </authorList>
    </citation>
    <scope>NUCLEOTIDE SEQUENCE [LARGE SCALE GENOMIC DNA]</scope>
    <source>
        <strain evidence="3">cv. Tatra</strain>
        <tissue evidence="2">Young leaves</tissue>
    </source>
</reference>
<dbReference type="Proteomes" id="UP000236291">
    <property type="component" value="Unassembled WGS sequence"/>
</dbReference>
<dbReference type="EMBL" id="ASHM01071959">
    <property type="protein sequence ID" value="PNX55554.1"/>
    <property type="molecule type" value="Genomic_DNA"/>
</dbReference>